<protein>
    <recommendedName>
        <fullName evidence="6">Major facilitator superfamily (MFS) profile domain-containing protein</fullName>
    </recommendedName>
</protein>
<evidence type="ECO:0000256" key="3">
    <source>
        <dbReference type="ARBA" id="ARBA00022989"/>
    </source>
</evidence>
<feature type="transmembrane region" description="Helical" evidence="5">
    <location>
        <begin position="454"/>
        <end position="472"/>
    </location>
</feature>
<dbReference type="InterPro" id="IPR005828">
    <property type="entry name" value="MFS_sugar_transport-like"/>
</dbReference>
<feature type="transmembrane region" description="Helical" evidence="5">
    <location>
        <begin position="484"/>
        <end position="502"/>
    </location>
</feature>
<keyword evidence="4 5" id="KW-0472">Membrane</keyword>
<dbReference type="Pfam" id="PF00083">
    <property type="entry name" value="Sugar_tr"/>
    <property type="match status" value="1"/>
</dbReference>
<reference evidence="7" key="1">
    <citation type="submission" date="2022-03" db="EMBL/GenBank/DDBJ databases">
        <authorList>
            <person name="Martin H S."/>
        </authorList>
    </citation>
    <scope>NUCLEOTIDE SEQUENCE</scope>
</reference>
<keyword evidence="2 5" id="KW-0812">Transmembrane</keyword>
<dbReference type="PANTHER" id="PTHR24064">
    <property type="entry name" value="SOLUTE CARRIER FAMILY 22 MEMBER"/>
    <property type="match status" value="1"/>
</dbReference>
<feature type="transmembrane region" description="Helical" evidence="5">
    <location>
        <begin position="568"/>
        <end position="585"/>
    </location>
</feature>
<feature type="non-terminal residue" evidence="7">
    <location>
        <position position="1"/>
    </location>
</feature>
<dbReference type="InterPro" id="IPR005829">
    <property type="entry name" value="Sugar_transporter_CS"/>
</dbReference>
<evidence type="ECO:0000256" key="1">
    <source>
        <dbReference type="ARBA" id="ARBA00004141"/>
    </source>
</evidence>
<dbReference type="InterPro" id="IPR036259">
    <property type="entry name" value="MFS_trans_sf"/>
</dbReference>
<feature type="transmembrane region" description="Helical" evidence="5">
    <location>
        <begin position="278"/>
        <end position="301"/>
    </location>
</feature>
<evidence type="ECO:0000313" key="7">
    <source>
        <dbReference type="EMBL" id="CAH2047607.1"/>
    </source>
</evidence>
<organism evidence="7 8">
    <name type="scientific">Iphiclides podalirius</name>
    <name type="common">scarce swallowtail</name>
    <dbReference type="NCBI Taxonomy" id="110791"/>
    <lineage>
        <taxon>Eukaryota</taxon>
        <taxon>Metazoa</taxon>
        <taxon>Ecdysozoa</taxon>
        <taxon>Arthropoda</taxon>
        <taxon>Hexapoda</taxon>
        <taxon>Insecta</taxon>
        <taxon>Pterygota</taxon>
        <taxon>Neoptera</taxon>
        <taxon>Endopterygota</taxon>
        <taxon>Lepidoptera</taxon>
        <taxon>Glossata</taxon>
        <taxon>Ditrysia</taxon>
        <taxon>Papilionoidea</taxon>
        <taxon>Papilionidae</taxon>
        <taxon>Papilioninae</taxon>
        <taxon>Iphiclides</taxon>
    </lineage>
</organism>
<feature type="domain" description="Major facilitator superfamily (MFS) profile" evidence="6">
    <location>
        <begin position="124"/>
        <end position="589"/>
    </location>
</feature>
<dbReference type="Proteomes" id="UP000837857">
    <property type="component" value="Chromosome 17"/>
</dbReference>
<evidence type="ECO:0000256" key="4">
    <source>
        <dbReference type="ARBA" id="ARBA00023136"/>
    </source>
</evidence>
<dbReference type="Gene3D" id="1.20.1250.20">
    <property type="entry name" value="MFS general substrate transporter like domains"/>
    <property type="match status" value="1"/>
</dbReference>
<dbReference type="PROSITE" id="PS00216">
    <property type="entry name" value="SUGAR_TRANSPORT_1"/>
    <property type="match status" value="1"/>
</dbReference>
<evidence type="ECO:0000256" key="5">
    <source>
        <dbReference type="SAM" id="Phobius"/>
    </source>
</evidence>
<comment type="subcellular location">
    <subcellularLocation>
        <location evidence="1">Membrane</location>
        <topology evidence="1">Multi-pass membrane protein</topology>
    </subcellularLocation>
</comment>
<dbReference type="EMBL" id="OW152829">
    <property type="protein sequence ID" value="CAH2047607.1"/>
    <property type="molecule type" value="Genomic_DNA"/>
</dbReference>
<name>A0ABN8I772_9NEOP</name>
<keyword evidence="8" id="KW-1185">Reference proteome</keyword>
<dbReference type="SUPFAM" id="SSF103473">
    <property type="entry name" value="MFS general substrate transporter"/>
    <property type="match status" value="1"/>
</dbReference>
<sequence>MLEQEKLHYSVIALYMSTLISQGACLEAASAGFVMAANAPVDAAGAAAADAENGAVTRRVDAVEADAGRREGASKPVDGPFEISASVDGVATPTVAPLGGGDAMEEALCQLGPFGPYQRYVLTLLCLPNLLAAIYSLNYVFVADQVPFRCLVPECEGLGGDFGNASVQGLLAVDPCRRFAPPDEGATCSREDYHPVDTVECDAFVYADHSTIYAEFGLACREWLRTLVGSVRNAALPLALLLTGHVSDRWGRRTAFCIFSACAGVMGLLKSFSVGYHMYVILEFLEAALGYGFGSAAYIMVVELARPSLRAPFACATGVAYGAGGVLFAWLAWRLPHWRALLRAAYAPALLLPFYWRLVDESPRWLHATATPARAADVLRKAARWNKVTINEELLKSIAAGKRVEERQSVSWLELVRSRAMVVRLAVCGWCWIAAAFTYYGLTINSVSLSGEKHVNFALNMAMEIVASLLIMMALERFGRRRSILASFALCGVACVTPLFVSHFSASLWLYFVGKLGATAAFNSLYVYTAELFPTRVRSRALATCSLVGRVGSVLAPQTPLLSKPVQTLLYGGCALSAALVLLAVPETRRTPLLH</sequence>
<keyword evidence="3 5" id="KW-1133">Transmembrane helix</keyword>
<feature type="transmembrane region" description="Helical" evidence="5">
    <location>
        <begin position="421"/>
        <end position="442"/>
    </location>
</feature>
<accession>A0ABN8I772</accession>
<evidence type="ECO:0000313" key="8">
    <source>
        <dbReference type="Proteomes" id="UP000837857"/>
    </source>
</evidence>
<dbReference type="PROSITE" id="PS50850">
    <property type="entry name" value="MFS"/>
    <property type="match status" value="1"/>
</dbReference>
<proteinExistence type="predicted"/>
<evidence type="ECO:0000259" key="6">
    <source>
        <dbReference type="PROSITE" id="PS50850"/>
    </source>
</evidence>
<evidence type="ECO:0000256" key="2">
    <source>
        <dbReference type="ARBA" id="ARBA00022692"/>
    </source>
</evidence>
<feature type="transmembrane region" description="Helical" evidence="5">
    <location>
        <begin position="313"/>
        <end position="332"/>
    </location>
</feature>
<feature type="transmembrane region" description="Helical" evidence="5">
    <location>
        <begin position="120"/>
        <end position="141"/>
    </location>
</feature>
<dbReference type="InterPro" id="IPR020846">
    <property type="entry name" value="MFS_dom"/>
</dbReference>
<gene>
    <name evidence="7" type="ORF">IPOD504_LOCUS5854</name>
</gene>